<name>A0A2G2W4Z8_CAPBA</name>
<evidence type="ECO:0000313" key="3">
    <source>
        <dbReference type="Proteomes" id="UP000224567"/>
    </source>
</evidence>
<protein>
    <submittedName>
        <fullName evidence="2">Uncharacterized protein</fullName>
    </submittedName>
</protein>
<dbReference type="PANTHER" id="PTHR46034:SF39">
    <property type="entry name" value="KELCH-LIKE PROTEIN 3 ISOFORM X1"/>
    <property type="match status" value="1"/>
</dbReference>
<dbReference type="GO" id="GO:0034976">
    <property type="term" value="P:response to endoplasmic reticulum stress"/>
    <property type="evidence" value="ECO:0007669"/>
    <property type="project" value="InterPro"/>
</dbReference>
<reference evidence="3" key="2">
    <citation type="journal article" date="2017" name="J. Anim. Genet.">
        <title>Multiple reference genome sequences of hot pepper reveal the massive evolution of plant disease resistance genes by retroduplication.</title>
        <authorList>
            <person name="Kim S."/>
            <person name="Park J."/>
            <person name="Yeom S.-I."/>
            <person name="Kim Y.-M."/>
            <person name="Seo E."/>
            <person name="Kim K.-T."/>
            <person name="Kim M.-S."/>
            <person name="Lee J.M."/>
            <person name="Cheong K."/>
            <person name="Shin H.-S."/>
            <person name="Kim S.-B."/>
            <person name="Han K."/>
            <person name="Lee J."/>
            <person name="Park M."/>
            <person name="Lee H.-A."/>
            <person name="Lee H.-Y."/>
            <person name="Lee Y."/>
            <person name="Oh S."/>
            <person name="Lee J.H."/>
            <person name="Choi E."/>
            <person name="Choi E."/>
            <person name="Lee S.E."/>
            <person name="Jeon J."/>
            <person name="Kim H."/>
            <person name="Choi G."/>
            <person name="Song H."/>
            <person name="Lee J."/>
            <person name="Lee S.-C."/>
            <person name="Kwon J.-K."/>
            <person name="Lee H.-Y."/>
            <person name="Koo N."/>
            <person name="Hong Y."/>
            <person name="Kim R.W."/>
            <person name="Kang W.-H."/>
            <person name="Huh J.H."/>
            <person name="Kang B.-C."/>
            <person name="Yang T.-J."/>
            <person name="Lee Y.-H."/>
            <person name="Bennetzen J.L."/>
            <person name="Choi D."/>
        </authorList>
    </citation>
    <scope>NUCLEOTIDE SEQUENCE [LARGE SCALE GENOMIC DNA]</scope>
    <source>
        <strain evidence="3">cv. PBC81</strain>
    </source>
</reference>
<keyword evidence="3" id="KW-1185">Reference proteome</keyword>
<evidence type="ECO:0000256" key="1">
    <source>
        <dbReference type="SAM" id="Coils"/>
    </source>
</evidence>
<dbReference type="AlphaFoldDB" id="A0A2G2W4Z8"/>
<dbReference type="InterPro" id="IPR015915">
    <property type="entry name" value="Kelch-typ_b-propeller"/>
</dbReference>
<dbReference type="EMBL" id="MLFT02000008">
    <property type="protein sequence ID" value="PHT40302.1"/>
    <property type="molecule type" value="Genomic_DNA"/>
</dbReference>
<accession>A0A2G2W4Z8</accession>
<dbReference type="OrthoDB" id="45365at2759"/>
<dbReference type="Gene3D" id="2.120.10.80">
    <property type="entry name" value="Kelch-type beta propeller"/>
    <property type="match status" value="1"/>
</dbReference>
<dbReference type="InterPro" id="IPR036890">
    <property type="entry name" value="HATPase_C_sf"/>
</dbReference>
<dbReference type="InterPro" id="IPR044832">
    <property type="entry name" value="NRP-like"/>
</dbReference>
<organism evidence="2 3">
    <name type="scientific">Capsicum baccatum</name>
    <name type="common">Peruvian pepper</name>
    <dbReference type="NCBI Taxonomy" id="33114"/>
    <lineage>
        <taxon>Eukaryota</taxon>
        <taxon>Viridiplantae</taxon>
        <taxon>Streptophyta</taxon>
        <taxon>Embryophyta</taxon>
        <taxon>Tracheophyta</taxon>
        <taxon>Spermatophyta</taxon>
        <taxon>Magnoliopsida</taxon>
        <taxon>eudicotyledons</taxon>
        <taxon>Gunneridae</taxon>
        <taxon>Pentapetalae</taxon>
        <taxon>asterids</taxon>
        <taxon>lamiids</taxon>
        <taxon>Solanales</taxon>
        <taxon>Solanaceae</taxon>
        <taxon>Solanoideae</taxon>
        <taxon>Capsiceae</taxon>
        <taxon>Capsicum</taxon>
    </lineage>
</organism>
<dbReference type="Gene3D" id="3.30.565.10">
    <property type="entry name" value="Histidine kinase-like ATPase, C-terminal domain"/>
    <property type="match status" value="1"/>
</dbReference>
<dbReference type="Proteomes" id="UP000224567">
    <property type="component" value="Unassembled WGS sequence"/>
</dbReference>
<comment type="caution">
    <text evidence="2">The sequence shown here is derived from an EMBL/GenBank/DDBJ whole genome shotgun (WGS) entry which is preliminary data.</text>
</comment>
<gene>
    <name evidence="2" type="ORF">CQW23_19156</name>
</gene>
<dbReference type="PANTHER" id="PTHR46034">
    <property type="match status" value="1"/>
</dbReference>
<proteinExistence type="predicted"/>
<dbReference type="SUPFAM" id="SSF117281">
    <property type="entry name" value="Kelch motif"/>
    <property type="match status" value="1"/>
</dbReference>
<dbReference type="Pfam" id="PF01344">
    <property type="entry name" value="Kelch_1"/>
    <property type="match status" value="1"/>
</dbReference>
<evidence type="ECO:0000313" key="2">
    <source>
        <dbReference type="EMBL" id="PHT40302.1"/>
    </source>
</evidence>
<keyword evidence="1" id="KW-0175">Coiled coil</keyword>
<dbReference type="Pfam" id="PF14223">
    <property type="entry name" value="Retrotran_gag_2"/>
    <property type="match status" value="1"/>
</dbReference>
<reference evidence="2 3" key="1">
    <citation type="journal article" date="2017" name="Genome Biol.">
        <title>New reference genome sequences of hot pepper reveal the massive evolution of plant disease-resistance genes by retroduplication.</title>
        <authorList>
            <person name="Kim S."/>
            <person name="Park J."/>
            <person name="Yeom S.I."/>
            <person name="Kim Y.M."/>
            <person name="Seo E."/>
            <person name="Kim K.T."/>
            <person name="Kim M.S."/>
            <person name="Lee J.M."/>
            <person name="Cheong K."/>
            <person name="Shin H.S."/>
            <person name="Kim S.B."/>
            <person name="Han K."/>
            <person name="Lee J."/>
            <person name="Park M."/>
            <person name="Lee H.A."/>
            <person name="Lee H.Y."/>
            <person name="Lee Y."/>
            <person name="Oh S."/>
            <person name="Lee J.H."/>
            <person name="Choi E."/>
            <person name="Choi E."/>
            <person name="Lee S.E."/>
            <person name="Jeon J."/>
            <person name="Kim H."/>
            <person name="Choi G."/>
            <person name="Song H."/>
            <person name="Lee J."/>
            <person name="Lee S.C."/>
            <person name="Kwon J.K."/>
            <person name="Lee H.Y."/>
            <person name="Koo N."/>
            <person name="Hong Y."/>
            <person name="Kim R.W."/>
            <person name="Kang W.H."/>
            <person name="Huh J.H."/>
            <person name="Kang B.C."/>
            <person name="Yang T.J."/>
            <person name="Lee Y.H."/>
            <person name="Bennetzen J.L."/>
            <person name="Choi D."/>
        </authorList>
    </citation>
    <scope>NUCLEOTIDE SEQUENCE [LARGE SCALE GENOMIC DNA]</scope>
    <source>
        <strain evidence="3">cv. PBC81</strain>
    </source>
</reference>
<feature type="coiled-coil region" evidence="1">
    <location>
        <begin position="147"/>
        <end position="181"/>
    </location>
</feature>
<sequence length="358" mass="41230">MKNLETIEEFSNKLMKVVNQIRLMGEELTDLRIVEKVLVSLPERFEAKISSLKNSKDLTKLSPSEPVHALQAQKKRNWNLPKVVSSRPIKPRWRLLVKELWQLKLPKCIWESQAGSSFTVTRDVNIERLGRRTNITLFLKKDQMEYLEELKSFIEEKNRKMKYLEQNMGHVEQEIKQLKYRCMMLESSNTICTRAYEIMIDHTYDGHLKNKLILLIGGYDGVSWLSTLDSNLPSFDVLNLLKPMNSVRAYALVSKLSEEFYVFGGGIGSLWYNTVESYNSTNDEWTISPCLKEKRGSLAGANLKDEIFTIICGNGIEFFSEGEYLHSTNKFFTTLAKASEDEELAVLLKQDAMLASKT</sequence>
<dbReference type="InterPro" id="IPR006652">
    <property type="entry name" value="Kelch_1"/>
</dbReference>